<dbReference type="PROSITE" id="PS51257">
    <property type="entry name" value="PROKAR_LIPOPROTEIN"/>
    <property type="match status" value="1"/>
</dbReference>
<keyword evidence="1" id="KW-0732">Signal</keyword>
<dbReference type="EMBL" id="CP107716">
    <property type="protein sequence ID" value="UYQ71028.1"/>
    <property type="molecule type" value="Genomic_DNA"/>
</dbReference>
<evidence type="ECO:0000313" key="4">
    <source>
        <dbReference type="Proteomes" id="UP001163882"/>
    </source>
</evidence>
<organism evidence="3 4">
    <name type="scientific">Pelagibacterium flavum</name>
    <dbReference type="NCBI Taxonomy" id="2984530"/>
    <lineage>
        <taxon>Bacteria</taxon>
        <taxon>Pseudomonadati</taxon>
        <taxon>Pseudomonadota</taxon>
        <taxon>Alphaproteobacteria</taxon>
        <taxon>Hyphomicrobiales</taxon>
        <taxon>Devosiaceae</taxon>
        <taxon>Pelagibacterium</taxon>
    </lineage>
</organism>
<feature type="chain" id="PRO_5047351486" evidence="1">
    <location>
        <begin position="24"/>
        <end position="250"/>
    </location>
</feature>
<feature type="signal peptide" evidence="1">
    <location>
        <begin position="1"/>
        <end position="23"/>
    </location>
</feature>
<dbReference type="InterPro" id="IPR011250">
    <property type="entry name" value="OMP/PagP_B-barrel"/>
</dbReference>
<evidence type="ECO:0000313" key="3">
    <source>
        <dbReference type="EMBL" id="UYQ71028.1"/>
    </source>
</evidence>
<dbReference type="SUPFAM" id="SSF56925">
    <property type="entry name" value="OMPA-like"/>
    <property type="match status" value="1"/>
</dbReference>
<gene>
    <name evidence="3" type="ORF">OF122_13275</name>
</gene>
<dbReference type="InterPro" id="IPR001677">
    <property type="entry name" value="TbpB_B_D"/>
</dbReference>
<dbReference type="RefSeq" id="WP_264224692.1">
    <property type="nucleotide sequence ID" value="NZ_CP107716.1"/>
</dbReference>
<evidence type="ECO:0000259" key="2">
    <source>
        <dbReference type="Pfam" id="PF01298"/>
    </source>
</evidence>
<feature type="domain" description="Transferrin-binding protein B C-lobe/N-lobe beta-barrel" evidence="2">
    <location>
        <begin position="129"/>
        <end position="237"/>
    </location>
</feature>
<accession>A0ABY6IKA6</accession>
<evidence type="ECO:0000256" key="1">
    <source>
        <dbReference type="SAM" id="SignalP"/>
    </source>
</evidence>
<keyword evidence="4" id="KW-1185">Reference proteome</keyword>
<reference evidence="3" key="1">
    <citation type="submission" date="2022-10" db="EMBL/GenBank/DDBJ databases">
        <title>YIM 151497 complete genome.</title>
        <authorList>
            <person name="Chen X."/>
        </authorList>
    </citation>
    <scope>NUCLEOTIDE SEQUENCE</scope>
    <source>
        <strain evidence="3">YIM 151497</strain>
    </source>
</reference>
<proteinExistence type="predicted"/>
<dbReference type="Pfam" id="PF01298">
    <property type="entry name" value="TbpB_B_D"/>
    <property type="match status" value="1"/>
</dbReference>
<dbReference type="Gene3D" id="2.40.160.90">
    <property type="match status" value="1"/>
</dbReference>
<sequence>MTTKLFALSAVAAALLVSGCTSSSSLPPSPLSYSAVGLNAGGTGTGNGSFAANPSTISVAVDGRNYTVGNGAATPGLPGGLTGYTYTDANGEAAYIGGSHAATALTSPAGTNTVYAIVDGRETTSSQMQSLPMQAANYDGVWGISSSSGQQAGGTFQAGANFDSRSVGFELYDQSGLVGGGNGRIIGTGFTSTLDTRNAVDQGPNNVRLNSNNTIDGQFYGPNADEMAGLVQGKTTDGNGATAGYLIGTQ</sequence>
<dbReference type="Proteomes" id="UP001163882">
    <property type="component" value="Chromosome"/>
</dbReference>
<name>A0ABY6IKA6_9HYPH</name>
<protein>
    <submittedName>
        <fullName evidence="3">Transferrin-binding protein-like solute binding protein</fullName>
    </submittedName>
</protein>